<gene>
    <name evidence="1" type="ORF">DLAC_04566</name>
</gene>
<dbReference type="FunCoup" id="A0A151ZJZ1">
    <property type="interactions" value="169"/>
</dbReference>
<dbReference type="Proteomes" id="UP000076078">
    <property type="component" value="Unassembled WGS sequence"/>
</dbReference>
<dbReference type="OrthoDB" id="10664469at2759"/>
<name>A0A151ZJZ1_TIELA</name>
<organism evidence="1 2">
    <name type="scientific">Tieghemostelium lacteum</name>
    <name type="common">Slime mold</name>
    <name type="synonym">Dictyostelium lacteum</name>
    <dbReference type="NCBI Taxonomy" id="361077"/>
    <lineage>
        <taxon>Eukaryota</taxon>
        <taxon>Amoebozoa</taxon>
        <taxon>Evosea</taxon>
        <taxon>Eumycetozoa</taxon>
        <taxon>Dictyostelia</taxon>
        <taxon>Dictyosteliales</taxon>
        <taxon>Raperosteliaceae</taxon>
        <taxon>Tieghemostelium</taxon>
    </lineage>
</organism>
<reference evidence="1 2" key="1">
    <citation type="submission" date="2015-12" db="EMBL/GenBank/DDBJ databases">
        <title>Dictyostelia acquired genes for synthesis and detection of signals that induce cell-type specialization by lateral gene transfer from prokaryotes.</title>
        <authorList>
            <person name="Gloeckner G."/>
            <person name="Schaap P."/>
        </authorList>
    </citation>
    <scope>NUCLEOTIDE SEQUENCE [LARGE SCALE GENOMIC DNA]</scope>
    <source>
        <strain evidence="1 2">TK</strain>
    </source>
</reference>
<proteinExistence type="predicted"/>
<dbReference type="EMBL" id="LODT01000022">
    <property type="protein sequence ID" value="KYQ94266.1"/>
    <property type="molecule type" value="Genomic_DNA"/>
</dbReference>
<sequence>MIEENDNDVMSNLLGSLYSTVVLNENWLNQENKNNNYDNTHIPAPRGGNDMLDFLKKVFPDPNSITYLSFVDPRMPISFSEEMLNFGDPSSVAQINNHFMFSKLVNMVPSSRGFYTPTGMKMPDIFISSISESKTVNVDLIEKFSKLNANLKFFERSSPIYGQFFTAYYIPGHPDKLSWTKFQYSPSDTSEKVPDRYFGGSVDSNFSMLYIDGDTSDKVTGDYSLTTEITKIPIQRPWFDVSIYHSRDWDWKIEGRELISDGEGNGVMPIYITSMILSRNLTIQLNLSQNMNTLNHINRCNSCTFGPFSVKSNELSMNIDFSNGQIRSPGLQVLGFECNKLPKSPNPDKKI</sequence>
<dbReference type="AlphaFoldDB" id="A0A151ZJZ1"/>
<dbReference type="InParanoid" id="A0A151ZJZ1"/>
<evidence type="ECO:0000313" key="2">
    <source>
        <dbReference type="Proteomes" id="UP000076078"/>
    </source>
</evidence>
<protein>
    <submittedName>
        <fullName evidence="1">Uncharacterized protein</fullName>
    </submittedName>
</protein>
<accession>A0A151ZJZ1</accession>
<keyword evidence="2" id="KW-1185">Reference proteome</keyword>
<evidence type="ECO:0000313" key="1">
    <source>
        <dbReference type="EMBL" id="KYQ94266.1"/>
    </source>
</evidence>
<comment type="caution">
    <text evidence="1">The sequence shown here is derived from an EMBL/GenBank/DDBJ whole genome shotgun (WGS) entry which is preliminary data.</text>
</comment>